<dbReference type="AlphaFoldDB" id="A0A3S4W6G7"/>
<dbReference type="InterPro" id="IPR003439">
    <property type="entry name" value="ABC_transporter-like_ATP-bd"/>
</dbReference>
<proteinExistence type="predicted"/>
<dbReference type="Proteomes" id="UP000273044">
    <property type="component" value="Chromosome"/>
</dbReference>
<dbReference type="PANTHER" id="PTHR43038:SF3">
    <property type="entry name" value="ABC TRANSPORTER G FAMILY MEMBER 20 ISOFORM X1"/>
    <property type="match status" value="1"/>
</dbReference>
<evidence type="ECO:0000256" key="1">
    <source>
        <dbReference type="ARBA" id="ARBA00022741"/>
    </source>
</evidence>
<dbReference type="InterPro" id="IPR003593">
    <property type="entry name" value="AAA+_ATPase"/>
</dbReference>
<dbReference type="InterPro" id="IPR017871">
    <property type="entry name" value="ABC_transporter-like_CS"/>
</dbReference>
<dbReference type="Pfam" id="PF00005">
    <property type="entry name" value="ABC_tran"/>
    <property type="match status" value="1"/>
</dbReference>
<evidence type="ECO:0000313" key="4">
    <source>
        <dbReference type="EMBL" id="VEH69894.1"/>
    </source>
</evidence>
<dbReference type="SUPFAM" id="SSF52540">
    <property type="entry name" value="P-loop containing nucleoside triphosphate hydrolases"/>
    <property type="match status" value="1"/>
</dbReference>
<dbReference type="GO" id="GO:0016887">
    <property type="term" value="F:ATP hydrolysis activity"/>
    <property type="evidence" value="ECO:0007669"/>
    <property type="project" value="InterPro"/>
</dbReference>
<accession>A0A3S4W6G7</accession>
<dbReference type="CDD" id="cd03230">
    <property type="entry name" value="ABC_DR_subfamily_A"/>
    <property type="match status" value="1"/>
</dbReference>
<dbReference type="Gene3D" id="3.40.50.300">
    <property type="entry name" value="P-loop containing nucleotide triphosphate hydrolases"/>
    <property type="match status" value="1"/>
</dbReference>
<dbReference type="PROSITE" id="PS00211">
    <property type="entry name" value="ABC_TRANSPORTER_1"/>
    <property type="match status" value="1"/>
</dbReference>
<feature type="domain" description="ABC transporter" evidence="3">
    <location>
        <begin position="40"/>
        <end position="263"/>
    </location>
</feature>
<dbReference type="PROSITE" id="PS50893">
    <property type="entry name" value="ABC_TRANSPORTER_2"/>
    <property type="match status" value="1"/>
</dbReference>
<dbReference type="PANTHER" id="PTHR43038">
    <property type="entry name" value="ATP-BINDING CASSETTE, SUB-FAMILY H, MEMBER 1"/>
    <property type="match status" value="1"/>
</dbReference>
<keyword evidence="1" id="KW-0547">Nucleotide-binding</keyword>
<protein>
    <submittedName>
        <fullName evidence="4">Uncharacterized ABC transporter ATP-binding protein YbhF</fullName>
    </submittedName>
</protein>
<dbReference type="EMBL" id="LR134406">
    <property type="protein sequence ID" value="VEH69894.1"/>
    <property type="molecule type" value="Genomic_DNA"/>
</dbReference>
<reference evidence="4 5" key="1">
    <citation type="submission" date="2018-12" db="EMBL/GenBank/DDBJ databases">
        <authorList>
            <consortium name="Pathogen Informatics"/>
        </authorList>
    </citation>
    <scope>NUCLEOTIDE SEQUENCE [LARGE SCALE GENOMIC DNA]</scope>
    <source>
        <strain evidence="4 5">NCTC12967</strain>
    </source>
</reference>
<evidence type="ECO:0000259" key="3">
    <source>
        <dbReference type="PROSITE" id="PS50893"/>
    </source>
</evidence>
<name>A0A3S4W6G7_9ACTN</name>
<dbReference type="InterPro" id="IPR027417">
    <property type="entry name" value="P-loop_NTPase"/>
</dbReference>
<evidence type="ECO:0000256" key="2">
    <source>
        <dbReference type="ARBA" id="ARBA00022840"/>
    </source>
</evidence>
<keyword evidence="5" id="KW-1185">Reference proteome</keyword>
<organism evidence="4 5">
    <name type="scientific">Arachnia propionica</name>
    <dbReference type="NCBI Taxonomy" id="1750"/>
    <lineage>
        <taxon>Bacteria</taxon>
        <taxon>Bacillati</taxon>
        <taxon>Actinomycetota</taxon>
        <taxon>Actinomycetes</taxon>
        <taxon>Propionibacteriales</taxon>
        <taxon>Propionibacteriaceae</taxon>
        <taxon>Arachnia</taxon>
    </lineage>
</organism>
<keyword evidence="2 4" id="KW-0067">ATP-binding</keyword>
<sequence>MTVCHGPRPTPCPTDLPFPFVTQTGTIHHMMNSSLDESAVSASGLVVRRGHNEILHGVSLSLPRGSVTGLLGPSGCGKTTLMRTLMGVQHITAGSATLLGLPAGHPGLRRRVAYTSQAVSIYTDASLLANTTYFARLLGAGRNSARRAIEKVHLDGLEHRRIDQLSGGQASRASLACALVGDPEVLILDEPTVGLDPLTRQALWELFRDLAGRGTTLLVSSHVMDEATRCDSVLFMRDGRFLAHEPVAALQRRTETSTPEDAFMALIEEAA</sequence>
<dbReference type="SMART" id="SM00382">
    <property type="entry name" value="AAA"/>
    <property type="match status" value="1"/>
</dbReference>
<dbReference type="GO" id="GO:0005524">
    <property type="term" value="F:ATP binding"/>
    <property type="evidence" value="ECO:0007669"/>
    <property type="project" value="UniProtKB-KW"/>
</dbReference>
<evidence type="ECO:0000313" key="5">
    <source>
        <dbReference type="Proteomes" id="UP000273044"/>
    </source>
</evidence>
<gene>
    <name evidence="4" type="primary">ybhF_5</name>
    <name evidence="4" type="ORF">NCTC12967_01174</name>
</gene>